<dbReference type="EMBL" id="FQWH01000002">
    <property type="protein sequence ID" value="SHG28430.1"/>
    <property type="molecule type" value="Genomic_DNA"/>
</dbReference>
<accession>A0A1M5IKI0</accession>
<protein>
    <submittedName>
        <fullName evidence="1">Uncharacterized protein</fullName>
    </submittedName>
</protein>
<dbReference type="Proteomes" id="UP000184112">
    <property type="component" value="Unassembled WGS sequence"/>
</dbReference>
<gene>
    <name evidence="1" type="ORF">SAMN05444388_102129</name>
</gene>
<proteinExistence type="predicted"/>
<dbReference type="AlphaFoldDB" id="A0A1M5IKI0"/>
<dbReference type="RefSeq" id="WP_073408434.1">
    <property type="nucleotide sequence ID" value="NZ_FQWH01000002.1"/>
</dbReference>
<evidence type="ECO:0000313" key="2">
    <source>
        <dbReference type="Proteomes" id="UP000184112"/>
    </source>
</evidence>
<organism evidence="1 2">
    <name type="scientific">Flavobacterium johnsoniae</name>
    <name type="common">Cytophaga johnsonae</name>
    <dbReference type="NCBI Taxonomy" id="986"/>
    <lineage>
        <taxon>Bacteria</taxon>
        <taxon>Pseudomonadati</taxon>
        <taxon>Bacteroidota</taxon>
        <taxon>Flavobacteriia</taxon>
        <taxon>Flavobacteriales</taxon>
        <taxon>Flavobacteriaceae</taxon>
        <taxon>Flavobacterium</taxon>
    </lineage>
</organism>
<evidence type="ECO:0000313" key="1">
    <source>
        <dbReference type="EMBL" id="SHG28430.1"/>
    </source>
</evidence>
<sequence length="139" mass="15995">MEKQILQGVAPEERIIQLRDSADKVQEFSYSRELGIGEVQELQSSLSQDLIAVDCEDQKLKMAKEIHKAATKPVKQEISSKLQKIRSGVEEVKEDVYLLKDVEDNKMGYYSKDGNLVFERALRPDEQQFSINEHLRKAQ</sequence>
<reference evidence="1 2" key="1">
    <citation type="submission" date="2016-11" db="EMBL/GenBank/DDBJ databases">
        <authorList>
            <person name="Jaros S."/>
            <person name="Januszkiewicz K."/>
            <person name="Wedrychowicz H."/>
        </authorList>
    </citation>
    <scope>NUCLEOTIDE SEQUENCE [LARGE SCALE GENOMIC DNA]</scope>
    <source>
        <strain evidence="1 2">DSM 6792</strain>
    </source>
</reference>
<name>A0A1M5IKI0_FLAJO</name>